<organism evidence="12 13">
    <name type="scientific">Dimorphilus gyrociliatus</name>
    <dbReference type="NCBI Taxonomy" id="2664684"/>
    <lineage>
        <taxon>Eukaryota</taxon>
        <taxon>Metazoa</taxon>
        <taxon>Spiralia</taxon>
        <taxon>Lophotrochozoa</taxon>
        <taxon>Annelida</taxon>
        <taxon>Polychaeta</taxon>
        <taxon>Polychaeta incertae sedis</taxon>
        <taxon>Dinophilidae</taxon>
        <taxon>Dimorphilus</taxon>
    </lineage>
</organism>
<keyword evidence="2" id="KW-1003">Cell membrane</keyword>
<dbReference type="GO" id="GO:0004930">
    <property type="term" value="F:G protein-coupled receptor activity"/>
    <property type="evidence" value="ECO:0007669"/>
    <property type="project" value="UniProtKB-KW"/>
</dbReference>
<dbReference type="AlphaFoldDB" id="A0A7I8W8I9"/>
<evidence type="ECO:0000256" key="8">
    <source>
        <dbReference type="ARBA" id="ARBA00023224"/>
    </source>
</evidence>
<evidence type="ECO:0000259" key="11">
    <source>
        <dbReference type="PROSITE" id="PS50262"/>
    </source>
</evidence>
<reference evidence="12 13" key="1">
    <citation type="submission" date="2020-08" db="EMBL/GenBank/DDBJ databases">
        <authorList>
            <person name="Hejnol A."/>
        </authorList>
    </citation>
    <scope>NUCLEOTIDE SEQUENCE [LARGE SCALE GENOMIC DNA]</scope>
</reference>
<keyword evidence="13" id="KW-1185">Reference proteome</keyword>
<dbReference type="SUPFAM" id="SSF81321">
    <property type="entry name" value="Family A G protein-coupled receptor-like"/>
    <property type="match status" value="1"/>
</dbReference>
<proteinExistence type="predicted"/>
<evidence type="ECO:0000313" key="13">
    <source>
        <dbReference type="Proteomes" id="UP000549394"/>
    </source>
</evidence>
<dbReference type="PROSITE" id="PS50262">
    <property type="entry name" value="G_PROTEIN_RECEP_F1_2"/>
    <property type="match status" value="1"/>
</dbReference>
<keyword evidence="6 10" id="KW-0472">Membrane</keyword>
<evidence type="ECO:0000256" key="2">
    <source>
        <dbReference type="ARBA" id="ARBA00022475"/>
    </source>
</evidence>
<feature type="transmembrane region" description="Helical" evidence="10">
    <location>
        <begin position="268"/>
        <end position="292"/>
    </location>
</feature>
<feature type="compositionally biased region" description="Polar residues" evidence="9">
    <location>
        <begin position="389"/>
        <end position="405"/>
    </location>
</feature>
<protein>
    <submittedName>
        <fullName evidence="12">DgyrCDS12286</fullName>
    </submittedName>
</protein>
<keyword evidence="8" id="KW-0807">Transducer</keyword>
<dbReference type="Gene3D" id="1.20.1070.10">
    <property type="entry name" value="Rhodopsin 7-helix transmembrane proteins"/>
    <property type="match status" value="1"/>
</dbReference>
<sequence>MQRSQSARFSHTLRGSGPLTWIVFYTNKTEDDHFMMNRSTRIGVVAYGSLLTVITALLHLILLGLLIASIRLRTWKASHWLIVQWSISTLSLGLATFPLTVTIESTEKWPLSDYACRGWLIAKVSLQAISMWTLVAITVDKCVYAVQPLSYPKRITGWKIGILSFTSLFFGVLGAVPTMLNMGLEESVLVEVCALRMTKVHALATAGLVYIIPGVGSLLGCVSAVCLFTRARRYPPEQCCHHRSSPCDKDRCWLDVLSNELRLVRHSVCVIASVCAVYVLLWSPFYIFYVWIPFCEGHCLNPIAWCTMRWIGHSAAAVATGFWFMDSSVRQTISALKSSSKGHYAATASEDYSEIDQPFVAKIRSTVTLSGRQSSPLLFSSAAAHQSISSDGSWRNTPPKQNGPSNIRLGISGLGDVKF</sequence>
<dbReference type="InterPro" id="IPR017452">
    <property type="entry name" value="GPCR_Rhodpsn_7TM"/>
</dbReference>
<dbReference type="Proteomes" id="UP000549394">
    <property type="component" value="Unassembled WGS sequence"/>
</dbReference>
<dbReference type="PANTHER" id="PTHR24229">
    <property type="entry name" value="NEUROPEPTIDES RECEPTOR"/>
    <property type="match status" value="1"/>
</dbReference>
<evidence type="ECO:0000256" key="4">
    <source>
        <dbReference type="ARBA" id="ARBA00022989"/>
    </source>
</evidence>
<evidence type="ECO:0000256" key="1">
    <source>
        <dbReference type="ARBA" id="ARBA00004651"/>
    </source>
</evidence>
<dbReference type="GO" id="GO:0043005">
    <property type="term" value="C:neuron projection"/>
    <property type="evidence" value="ECO:0007669"/>
    <property type="project" value="TreeGrafter"/>
</dbReference>
<keyword evidence="7" id="KW-0675">Receptor</keyword>
<dbReference type="GO" id="GO:0005886">
    <property type="term" value="C:plasma membrane"/>
    <property type="evidence" value="ECO:0007669"/>
    <property type="project" value="UniProtKB-SubCell"/>
</dbReference>
<comment type="caution">
    <text evidence="12">The sequence shown here is derived from an EMBL/GenBank/DDBJ whole genome shotgun (WGS) entry which is preliminary data.</text>
</comment>
<keyword evidence="3 10" id="KW-0812">Transmembrane</keyword>
<dbReference type="PANTHER" id="PTHR24229:SF40">
    <property type="entry name" value="ALLATOSTATIN C RECEPTOR 1-RELATED"/>
    <property type="match status" value="1"/>
</dbReference>
<evidence type="ECO:0000256" key="9">
    <source>
        <dbReference type="SAM" id="MobiDB-lite"/>
    </source>
</evidence>
<accession>A0A7I8W8I9</accession>
<evidence type="ECO:0000313" key="12">
    <source>
        <dbReference type="EMBL" id="CAD5123981.1"/>
    </source>
</evidence>
<feature type="transmembrane region" description="Helical" evidence="10">
    <location>
        <begin position="80"/>
        <end position="99"/>
    </location>
</feature>
<dbReference type="EMBL" id="CAJFCJ010000020">
    <property type="protein sequence ID" value="CAD5123981.1"/>
    <property type="molecule type" value="Genomic_DNA"/>
</dbReference>
<feature type="transmembrane region" description="Helical" evidence="10">
    <location>
        <begin position="44"/>
        <end position="68"/>
    </location>
</feature>
<evidence type="ECO:0000256" key="7">
    <source>
        <dbReference type="ARBA" id="ARBA00023170"/>
    </source>
</evidence>
<feature type="transmembrane region" description="Helical" evidence="10">
    <location>
        <begin position="160"/>
        <end position="180"/>
    </location>
</feature>
<evidence type="ECO:0000256" key="3">
    <source>
        <dbReference type="ARBA" id="ARBA00022692"/>
    </source>
</evidence>
<dbReference type="GO" id="GO:0042923">
    <property type="term" value="F:neuropeptide binding"/>
    <property type="evidence" value="ECO:0007669"/>
    <property type="project" value="TreeGrafter"/>
</dbReference>
<dbReference type="CDD" id="cd00637">
    <property type="entry name" value="7tm_classA_rhodopsin-like"/>
    <property type="match status" value="1"/>
</dbReference>
<comment type="subcellular location">
    <subcellularLocation>
        <location evidence="1">Cell membrane</location>
        <topology evidence="1">Multi-pass membrane protein</topology>
    </subcellularLocation>
</comment>
<feature type="transmembrane region" description="Helical" evidence="10">
    <location>
        <begin position="200"/>
        <end position="228"/>
    </location>
</feature>
<dbReference type="Pfam" id="PF00001">
    <property type="entry name" value="7tm_1"/>
    <property type="match status" value="1"/>
</dbReference>
<feature type="region of interest" description="Disordered" evidence="9">
    <location>
        <begin position="389"/>
        <end position="419"/>
    </location>
</feature>
<feature type="domain" description="G-protein coupled receptors family 1 profile" evidence="11">
    <location>
        <begin position="58"/>
        <end position="290"/>
    </location>
</feature>
<dbReference type="InterPro" id="IPR000276">
    <property type="entry name" value="GPCR_Rhodpsn"/>
</dbReference>
<gene>
    <name evidence="12" type="ORF">DGYR_LOCUS11599</name>
</gene>
<evidence type="ECO:0000256" key="10">
    <source>
        <dbReference type="SAM" id="Phobius"/>
    </source>
</evidence>
<dbReference type="OrthoDB" id="10044919at2759"/>
<dbReference type="GO" id="GO:0007218">
    <property type="term" value="P:neuropeptide signaling pathway"/>
    <property type="evidence" value="ECO:0007669"/>
    <property type="project" value="TreeGrafter"/>
</dbReference>
<keyword evidence="5" id="KW-0297">G-protein coupled receptor</keyword>
<keyword evidence="4 10" id="KW-1133">Transmembrane helix</keyword>
<feature type="transmembrane region" description="Helical" evidence="10">
    <location>
        <begin position="119"/>
        <end position="139"/>
    </location>
</feature>
<evidence type="ECO:0000256" key="6">
    <source>
        <dbReference type="ARBA" id="ARBA00023136"/>
    </source>
</evidence>
<evidence type="ECO:0000256" key="5">
    <source>
        <dbReference type="ARBA" id="ARBA00023040"/>
    </source>
</evidence>
<name>A0A7I8W8I9_9ANNE</name>